<proteinExistence type="predicted"/>
<evidence type="ECO:0000256" key="11">
    <source>
        <dbReference type="ARBA" id="ARBA00023026"/>
    </source>
</evidence>
<gene>
    <name evidence="16" type="ORF">CVT23_03800</name>
</gene>
<dbReference type="AlphaFoldDB" id="A0A2M9G5K5"/>
<evidence type="ECO:0000256" key="2">
    <source>
        <dbReference type="ARBA" id="ARBA00012438"/>
    </source>
</evidence>
<dbReference type="PANTHER" id="PTHR41523:SF8">
    <property type="entry name" value="ETHYLENE RESPONSE SENSOR PROTEIN"/>
    <property type="match status" value="1"/>
</dbReference>
<dbReference type="SMART" id="SM00911">
    <property type="entry name" value="HWE_HK"/>
    <property type="match status" value="1"/>
</dbReference>
<keyword evidence="5" id="KW-0288">FMN</keyword>
<evidence type="ECO:0000313" key="16">
    <source>
        <dbReference type="EMBL" id="PJK30998.1"/>
    </source>
</evidence>
<feature type="region of interest" description="Disordered" evidence="13">
    <location>
        <begin position="664"/>
        <end position="686"/>
    </location>
</feature>
<keyword evidence="11" id="KW-0843">Virulence</keyword>
<evidence type="ECO:0000256" key="4">
    <source>
        <dbReference type="ARBA" id="ARBA00022630"/>
    </source>
</evidence>
<evidence type="ECO:0000256" key="9">
    <source>
        <dbReference type="ARBA" id="ARBA00022777"/>
    </source>
</evidence>
<dbReference type="SMART" id="SM00448">
    <property type="entry name" value="REC"/>
    <property type="match status" value="1"/>
</dbReference>
<dbReference type="Pfam" id="PF08447">
    <property type="entry name" value="PAS_3"/>
    <property type="match status" value="1"/>
</dbReference>
<dbReference type="GO" id="GO:0005524">
    <property type="term" value="F:ATP binding"/>
    <property type="evidence" value="ECO:0007669"/>
    <property type="project" value="UniProtKB-KW"/>
</dbReference>
<dbReference type="SUPFAM" id="SSF55785">
    <property type="entry name" value="PYP-like sensor domain (PAS domain)"/>
    <property type="match status" value="1"/>
</dbReference>
<evidence type="ECO:0000256" key="13">
    <source>
        <dbReference type="SAM" id="MobiDB-lite"/>
    </source>
</evidence>
<dbReference type="InterPro" id="IPR000014">
    <property type="entry name" value="PAS"/>
</dbReference>
<dbReference type="Gene3D" id="3.30.565.10">
    <property type="entry name" value="Histidine kinase-like ATPase, C-terminal domain"/>
    <property type="match status" value="1"/>
</dbReference>
<dbReference type="Gene3D" id="3.30.450.20">
    <property type="entry name" value="PAS domain"/>
    <property type="match status" value="2"/>
</dbReference>
<keyword evidence="8" id="KW-0547">Nucleotide-binding</keyword>
<keyword evidence="9 16" id="KW-0418">Kinase</keyword>
<keyword evidence="4" id="KW-0285">Flavoprotein</keyword>
<evidence type="ECO:0000256" key="5">
    <source>
        <dbReference type="ARBA" id="ARBA00022643"/>
    </source>
</evidence>
<evidence type="ECO:0000259" key="15">
    <source>
        <dbReference type="PROSITE" id="PS50113"/>
    </source>
</evidence>
<evidence type="ECO:0000256" key="12">
    <source>
        <dbReference type="PROSITE-ProRule" id="PRU00169"/>
    </source>
</evidence>
<dbReference type="Pfam" id="PF01590">
    <property type="entry name" value="GAF"/>
    <property type="match status" value="1"/>
</dbReference>
<comment type="caution">
    <text evidence="16">The sequence shown here is derived from an EMBL/GenBank/DDBJ whole genome shotgun (WGS) entry which is preliminary data.</text>
</comment>
<evidence type="ECO:0000259" key="14">
    <source>
        <dbReference type="PROSITE" id="PS50110"/>
    </source>
</evidence>
<organism evidence="16 17">
    <name type="scientific">Minwuia thermotolerans</name>
    <dbReference type="NCBI Taxonomy" id="2056226"/>
    <lineage>
        <taxon>Bacteria</taxon>
        <taxon>Pseudomonadati</taxon>
        <taxon>Pseudomonadota</taxon>
        <taxon>Alphaproteobacteria</taxon>
        <taxon>Minwuiales</taxon>
        <taxon>Minwuiaceae</taxon>
        <taxon>Minwuia</taxon>
    </lineage>
</organism>
<dbReference type="Pfam" id="PF07536">
    <property type="entry name" value="HWE_HK"/>
    <property type="match status" value="1"/>
</dbReference>
<dbReference type="InterPro" id="IPR000700">
    <property type="entry name" value="PAS-assoc_C"/>
</dbReference>
<feature type="domain" description="PAC" evidence="15">
    <location>
        <begin position="416"/>
        <end position="468"/>
    </location>
</feature>
<comment type="catalytic activity">
    <reaction evidence="1">
        <text>ATP + protein L-histidine = ADP + protein N-phospho-L-histidine.</text>
        <dbReference type="EC" id="2.7.13.3"/>
    </reaction>
</comment>
<protein>
    <recommendedName>
        <fullName evidence="2">histidine kinase</fullName>
        <ecNumber evidence="2">2.7.13.3</ecNumber>
    </recommendedName>
</protein>
<dbReference type="OrthoDB" id="7991996at2"/>
<keyword evidence="7" id="KW-0677">Repeat</keyword>
<dbReference type="InterPro" id="IPR035965">
    <property type="entry name" value="PAS-like_dom_sf"/>
</dbReference>
<keyword evidence="3 12" id="KW-0597">Phosphoprotein</keyword>
<dbReference type="CDD" id="cd00130">
    <property type="entry name" value="PAS"/>
    <property type="match status" value="1"/>
</dbReference>
<dbReference type="InterPro" id="IPR011102">
    <property type="entry name" value="Sig_transdc_His_kinase_HWE"/>
</dbReference>
<dbReference type="SUPFAM" id="SSF55874">
    <property type="entry name" value="ATPase domain of HSP90 chaperone/DNA topoisomerase II/histidine kinase"/>
    <property type="match status" value="1"/>
</dbReference>
<dbReference type="InterPro" id="IPR001789">
    <property type="entry name" value="Sig_transdc_resp-reg_receiver"/>
</dbReference>
<dbReference type="GO" id="GO:0000160">
    <property type="term" value="P:phosphorelay signal transduction system"/>
    <property type="evidence" value="ECO:0007669"/>
    <property type="project" value="InterPro"/>
</dbReference>
<dbReference type="Gene3D" id="3.30.450.40">
    <property type="match status" value="1"/>
</dbReference>
<dbReference type="SMART" id="SM00065">
    <property type="entry name" value="GAF"/>
    <property type="match status" value="1"/>
</dbReference>
<evidence type="ECO:0000313" key="17">
    <source>
        <dbReference type="Proteomes" id="UP000229498"/>
    </source>
</evidence>
<feature type="modified residue" description="4-aspartylphosphate" evidence="12">
    <location>
        <position position="744"/>
    </location>
</feature>
<dbReference type="InterPro" id="IPR011006">
    <property type="entry name" value="CheY-like_superfamily"/>
</dbReference>
<dbReference type="Gene3D" id="3.40.50.2300">
    <property type="match status" value="1"/>
</dbReference>
<dbReference type="RefSeq" id="WP_109792533.1">
    <property type="nucleotide sequence ID" value="NZ_PHIG01000011.1"/>
</dbReference>
<name>A0A2M9G5K5_9PROT</name>
<reference evidence="16 17" key="1">
    <citation type="submission" date="2017-11" db="EMBL/GenBank/DDBJ databases">
        <title>Draft genome sequence of Rhizobiales bacterium SY3-13.</title>
        <authorList>
            <person name="Sun C."/>
        </authorList>
    </citation>
    <scope>NUCLEOTIDE SEQUENCE [LARGE SCALE GENOMIC DNA]</scope>
    <source>
        <strain evidence="16 17">SY3-13</strain>
    </source>
</reference>
<evidence type="ECO:0000256" key="7">
    <source>
        <dbReference type="ARBA" id="ARBA00022737"/>
    </source>
</evidence>
<evidence type="ECO:0000256" key="6">
    <source>
        <dbReference type="ARBA" id="ARBA00022679"/>
    </source>
</evidence>
<evidence type="ECO:0000256" key="10">
    <source>
        <dbReference type="ARBA" id="ARBA00022840"/>
    </source>
</evidence>
<dbReference type="SUPFAM" id="SSF55781">
    <property type="entry name" value="GAF domain-like"/>
    <property type="match status" value="1"/>
</dbReference>
<dbReference type="SUPFAM" id="SSF52172">
    <property type="entry name" value="CheY-like"/>
    <property type="match status" value="1"/>
</dbReference>
<sequence>MRVADLRSGRPPEFLREGGEMGALMRAHDWASTPVGPPDSWPQSLRVAVRLLLTSSHPMFIWWGPKLIQFYNDAYRGYLGPEKHPAALGAPGRETWAEIWAVTGPQIEHVMAGGGATWHEDHYVPITRHGRREDVWWTYGYSPIDDEAAPGGVGGVLVVCHETTEQVLAARRHAFLLELSDSLRALQAPGEIMSTANRLLGEHLAAGRVAFAEIDLTERSAVVACDWCADGLDSYAGRHPLKALARAHRAILEAGEPLVVTDVENDPLAVDPAGRTRLLRRSVRALVNVPVRRRGDLVAILVVHAPEVRQWSDWDVRMAEETAGRVWTMVERARVSEELARSNKMLRMALDAGEMGVWRIDFQRRRTEVDDRLRALLGLDPGKDDYPFEEVESRIHPADLPRLRGELAAIAADGIQHTEFRVRDAEGRERWLFGAGKPLETGNPDDRVVIGVNFDITARVQAESHQRMLMAELDHRVKNVLSVVQSIARQSLWEVEPDAVERLGGRLSALARSHSLLAESRWEGAGLHSAVEQTMEPYRREQGAHIDVRGEDLRISPKAAQSLSLALHELVTNAAKYGALSVETGHLEIAWGVRDVDGGAMLELDWRETGGPAITAPPERTGFGSSLIHMMLAEELGGALYLDYRRTGLVMSARLPLQKLMDGAPRLARPPQKERSLDGAGVRPPPADALRGRRILVCDDERLVAQDVADTLRSAGVTVIGPLTSLQEAQRWVEADRFDAAVLDINLDGELVWPVALKLRDRGIPFLLASGYSDTLATPDALADAPRIDKPLSGPRLLARLARILDIG</sequence>
<dbReference type="PROSITE" id="PS50113">
    <property type="entry name" value="PAC"/>
    <property type="match status" value="1"/>
</dbReference>
<accession>A0A2M9G5K5</accession>
<dbReference type="InterPro" id="IPR029016">
    <property type="entry name" value="GAF-like_dom_sf"/>
</dbReference>
<evidence type="ECO:0000256" key="3">
    <source>
        <dbReference type="ARBA" id="ARBA00022553"/>
    </source>
</evidence>
<keyword evidence="17" id="KW-1185">Reference proteome</keyword>
<dbReference type="InterPro" id="IPR013655">
    <property type="entry name" value="PAS_fold_3"/>
</dbReference>
<dbReference type="InterPro" id="IPR003018">
    <property type="entry name" value="GAF"/>
</dbReference>
<feature type="domain" description="Response regulatory" evidence="14">
    <location>
        <begin position="694"/>
        <end position="805"/>
    </location>
</feature>
<evidence type="ECO:0000256" key="8">
    <source>
        <dbReference type="ARBA" id="ARBA00022741"/>
    </source>
</evidence>
<dbReference type="GO" id="GO:0004673">
    <property type="term" value="F:protein histidine kinase activity"/>
    <property type="evidence" value="ECO:0007669"/>
    <property type="project" value="UniProtKB-EC"/>
</dbReference>
<dbReference type="EC" id="2.7.13.3" evidence="2"/>
<keyword evidence="10" id="KW-0067">ATP-binding</keyword>
<dbReference type="PROSITE" id="PS50110">
    <property type="entry name" value="RESPONSE_REGULATORY"/>
    <property type="match status" value="1"/>
</dbReference>
<evidence type="ECO:0000256" key="1">
    <source>
        <dbReference type="ARBA" id="ARBA00000085"/>
    </source>
</evidence>
<dbReference type="Proteomes" id="UP000229498">
    <property type="component" value="Unassembled WGS sequence"/>
</dbReference>
<keyword evidence="6" id="KW-0808">Transferase</keyword>
<dbReference type="EMBL" id="PHIG01000011">
    <property type="protein sequence ID" value="PJK30998.1"/>
    <property type="molecule type" value="Genomic_DNA"/>
</dbReference>
<dbReference type="InterPro" id="IPR036890">
    <property type="entry name" value="HATPase_C_sf"/>
</dbReference>
<dbReference type="PANTHER" id="PTHR41523">
    <property type="entry name" value="TWO-COMPONENT SYSTEM SENSOR PROTEIN"/>
    <property type="match status" value="1"/>
</dbReference>